<dbReference type="PANTHER" id="PTHR43685:SF5">
    <property type="entry name" value="GLYCOSYLTRANSFERASE EPSE-RELATED"/>
    <property type="match status" value="1"/>
</dbReference>
<sequence>MTAGGPVGWPEGFPYRPHLRFCSLGNENVAEVMESFRIACERLGHATSVESAPSVDNADINIFFFAMGLGLPADEDLPPNAIVVNFEPALPELLAEMPGYRRLLQRAWVWEYSLENLMHHQALGILRSDYVPLTFEPHATPVVPQDQVLPDEEQDIDVIFFGETMPRRLEVLRALEAGGLRVAYPIGTAWTPAQRDALLPRAKVGLNMRKADRTATAEVPRLSILLRNRKAVVSELYPHSEIPAALRDAVEGCTKDELVDRVRALVADAPRRRALEKAGPRALMSLPPQQEVLAGALRRYLAATRQRLAGSQAMAATGPGPAVSVLMVTRDDEARVADALMAMAAQTLPPRRIIVVDDASTDGTAAAIRERMAVDPRLSGLLLLQAPSPMGWAAAAQWGLAHAEGDALALWSPHTPSGPGRLQAQAAFLQASPAIGALGAQDPSRRLPQMHAQILAGMLVHMPSDAWPVSMGSLMLALPRIRRRGFGFDATLGEFAWMGLLLELVRDGALLANLDAELIGSPKTRASSGPTAANVIALAHLRERLLPLVFPDLPSHTAQRLARLYGQEWAPDASDATALLRDMAAACEGHDDIHAATVLRGECLRVLDVYAQNGRLAPGYIRGLMEEPLLRDFLAPLGERIYAFEPGCGS</sequence>
<evidence type="ECO:0000256" key="1">
    <source>
        <dbReference type="ARBA" id="ARBA00006739"/>
    </source>
</evidence>
<evidence type="ECO:0000313" key="6">
    <source>
        <dbReference type="Proteomes" id="UP000032067"/>
    </source>
</evidence>
<gene>
    <name evidence="5" type="ORF">RT97_12080</name>
</gene>
<feature type="domain" description="Glycosyltransferase 2-like" evidence="4">
    <location>
        <begin position="324"/>
        <end position="442"/>
    </location>
</feature>
<dbReference type="InterPro" id="IPR029044">
    <property type="entry name" value="Nucleotide-diphossugar_trans"/>
</dbReference>
<accession>A0A0D0MJG1</accession>
<dbReference type="Gene3D" id="3.90.550.10">
    <property type="entry name" value="Spore Coat Polysaccharide Biosynthesis Protein SpsA, Chain A"/>
    <property type="match status" value="1"/>
</dbReference>
<dbReference type="InterPro" id="IPR001173">
    <property type="entry name" value="Glyco_trans_2-like"/>
</dbReference>
<proteinExistence type="inferred from homology"/>
<dbReference type="AlphaFoldDB" id="A0A0D0MJG1"/>
<name>A0A0D0MJG1_VARPD</name>
<dbReference type="RefSeq" id="WP_042579029.1">
    <property type="nucleotide sequence ID" value="NZ_JXQQ01000027.1"/>
</dbReference>
<keyword evidence="2" id="KW-0328">Glycosyltransferase</keyword>
<evidence type="ECO:0000259" key="4">
    <source>
        <dbReference type="Pfam" id="PF00535"/>
    </source>
</evidence>
<comment type="similarity">
    <text evidence="1">Belongs to the glycosyltransferase 2 family.</text>
</comment>
<dbReference type="EMBL" id="JXQQ01000027">
    <property type="protein sequence ID" value="KIQ32486.1"/>
    <property type="molecule type" value="Genomic_DNA"/>
</dbReference>
<keyword evidence="3" id="KW-0808">Transferase</keyword>
<dbReference type="GO" id="GO:0016757">
    <property type="term" value="F:glycosyltransferase activity"/>
    <property type="evidence" value="ECO:0007669"/>
    <property type="project" value="UniProtKB-KW"/>
</dbReference>
<dbReference type="OrthoDB" id="9811884at2"/>
<dbReference type="InterPro" id="IPR050834">
    <property type="entry name" value="Glycosyltransf_2"/>
</dbReference>
<organism evidence="5 6">
    <name type="scientific">Variovorax paradoxus</name>
    <dbReference type="NCBI Taxonomy" id="34073"/>
    <lineage>
        <taxon>Bacteria</taxon>
        <taxon>Pseudomonadati</taxon>
        <taxon>Pseudomonadota</taxon>
        <taxon>Betaproteobacteria</taxon>
        <taxon>Burkholderiales</taxon>
        <taxon>Comamonadaceae</taxon>
        <taxon>Variovorax</taxon>
    </lineage>
</organism>
<protein>
    <recommendedName>
        <fullName evidence="4">Glycosyltransferase 2-like domain-containing protein</fullName>
    </recommendedName>
</protein>
<evidence type="ECO:0000256" key="3">
    <source>
        <dbReference type="ARBA" id="ARBA00022679"/>
    </source>
</evidence>
<comment type="caution">
    <text evidence="5">The sequence shown here is derived from an EMBL/GenBank/DDBJ whole genome shotgun (WGS) entry which is preliminary data.</text>
</comment>
<dbReference type="PANTHER" id="PTHR43685">
    <property type="entry name" value="GLYCOSYLTRANSFERASE"/>
    <property type="match status" value="1"/>
</dbReference>
<dbReference type="Proteomes" id="UP000032067">
    <property type="component" value="Unassembled WGS sequence"/>
</dbReference>
<dbReference type="Pfam" id="PF00535">
    <property type="entry name" value="Glycos_transf_2"/>
    <property type="match status" value="1"/>
</dbReference>
<dbReference type="SUPFAM" id="SSF53448">
    <property type="entry name" value="Nucleotide-diphospho-sugar transferases"/>
    <property type="match status" value="1"/>
</dbReference>
<evidence type="ECO:0000256" key="2">
    <source>
        <dbReference type="ARBA" id="ARBA00022676"/>
    </source>
</evidence>
<evidence type="ECO:0000313" key="5">
    <source>
        <dbReference type="EMBL" id="KIQ32486.1"/>
    </source>
</evidence>
<dbReference type="CDD" id="cd00761">
    <property type="entry name" value="Glyco_tranf_GTA_type"/>
    <property type="match status" value="1"/>
</dbReference>
<reference evidence="5 6" key="1">
    <citation type="submission" date="2014-12" db="EMBL/GenBank/DDBJ databases">
        <title>16Stimator: statistical estimation of ribosomal gene copy numbers from draft genome assemblies.</title>
        <authorList>
            <person name="Perisin M.A."/>
            <person name="Vetter M."/>
            <person name="Gilbert J.A."/>
            <person name="Bergelson J."/>
        </authorList>
    </citation>
    <scope>NUCLEOTIDE SEQUENCE [LARGE SCALE GENOMIC DNA]</scope>
    <source>
        <strain evidence="5 6">MEDvA23</strain>
    </source>
</reference>